<evidence type="ECO:0000256" key="1">
    <source>
        <dbReference type="ARBA" id="ARBA00006082"/>
    </source>
</evidence>
<evidence type="ECO:0000313" key="6">
    <source>
        <dbReference type="EMBL" id="GAA0313232.1"/>
    </source>
</evidence>
<dbReference type="Pfam" id="PF01119">
    <property type="entry name" value="DNA_mis_repair"/>
    <property type="match status" value="1"/>
</dbReference>
<evidence type="ECO:0000259" key="5">
    <source>
        <dbReference type="SMART" id="SM01340"/>
    </source>
</evidence>
<organism evidence="6 7">
    <name type="scientific">Psychrobacter aestuarii</name>
    <dbReference type="NCBI Taxonomy" id="556327"/>
    <lineage>
        <taxon>Bacteria</taxon>
        <taxon>Pseudomonadati</taxon>
        <taxon>Pseudomonadota</taxon>
        <taxon>Gammaproteobacteria</taxon>
        <taxon>Moraxellales</taxon>
        <taxon>Moraxellaceae</taxon>
        <taxon>Psychrobacter</taxon>
    </lineage>
</organism>
<protein>
    <recommendedName>
        <fullName evidence="2">DNA mismatch repair protein MutL</fullName>
    </recommendedName>
</protein>
<dbReference type="CDD" id="cd16926">
    <property type="entry name" value="HATPase_MutL-MLH-PMS-like"/>
    <property type="match status" value="1"/>
</dbReference>
<dbReference type="InterPro" id="IPR013507">
    <property type="entry name" value="DNA_mismatch_S5_2-like"/>
</dbReference>
<dbReference type="Pfam" id="PF13589">
    <property type="entry name" value="HATPase_c_3"/>
    <property type="match status" value="1"/>
</dbReference>
<dbReference type="InterPro" id="IPR014762">
    <property type="entry name" value="DNA_mismatch_repair_CS"/>
</dbReference>
<sequence>MTDESATTRIKKLSPLLINQLAAGEVVTRPAAVVKELLENAIDAEATDINIHITQGGMGMIQISDNGHGIHPDDMVMAITRHATSKVADIGTLQGIRTLGFRGEALAAIAAVSRLQLISSHTDDGVGRQIQVAGVLADTPALTPVVHERGTTVTIKDLYFNVPARRGNLKSVATEFAHIEAMVREVALARADIRIQLTHDHKKRLSLAAQQDSASDTNHPPLSRLEQALGLSLSASALPLHVDLSSLLVAAAPTSTQGQVGDASARIDGWLFLDADSNMPAPKLIYINGRLVKEPIISNQLRQLTPQATGYALYFQLPVHWLNLNVHPSKQRIKIGSISNILAHLSHAVRSALPIATVSTSTSGQPKSAQLHNMDITDNIDKKACAANASTDHAVRTPMYLQSHSNVQAPKAAYQTGTQTDKAGAYLDKTTPTAQTTVQQNLPTRASTYLNQHHGAVPPIRCLSVIDALPEMPASAECDTPLLLLVSKDECCLLSLDVWQSMSDVSTDIEALGDGGNAHTAHNAWQVDTIEQQIQAAIAQLPAQEAAYATLWQHIKAHSNAVLSLAELAGVMLQQTAACDAAQ</sequence>
<dbReference type="Gene3D" id="3.30.230.10">
    <property type="match status" value="1"/>
</dbReference>
<dbReference type="Gene3D" id="3.30.565.10">
    <property type="entry name" value="Histidine kinase-like ATPase, C-terminal domain"/>
    <property type="match status" value="1"/>
</dbReference>
<dbReference type="PROSITE" id="PS00058">
    <property type="entry name" value="DNA_MISMATCH_REPAIR_1"/>
    <property type="match status" value="1"/>
</dbReference>
<dbReference type="PANTHER" id="PTHR10073:SF12">
    <property type="entry name" value="DNA MISMATCH REPAIR PROTEIN MLH1"/>
    <property type="match status" value="1"/>
</dbReference>
<name>A0ABP3FEJ5_9GAMM</name>
<evidence type="ECO:0000256" key="3">
    <source>
        <dbReference type="ARBA" id="ARBA00022763"/>
    </source>
</evidence>
<dbReference type="InterPro" id="IPR014721">
    <property type="entry name" value="Ribsml_uS5_D2-typ_fold_subgr"/>
</dbReference>
<keyword evidence="4" id="KW-0234">DNA repair</keyword>
<evidence type="ECO:0000313" key="7">
    <source>
        <dbReference type="Proteomes" id="UP001501787"/>
    </source>
</evidence>
<evidence type="ECO:0000256" key="4">
    <source>
        <dbReference type="ARBA" id="ARBA00023204"/>
    </source>
</evidence>
<dbReference type="Proteomes" id="UP001501787">
    <property type="component" value="Unassembled WGS sequence"/>
</dbReference>
<reference evidence="7" key="1">
    <citation type="journal article" date="2019" name="Int. J. Syst. Evol. Microbiol.">
        <title>The Global Catalogue of Microorganisms (GCM) 10K type strain sequencing project: providing services to taxonomists for standard genome sequencing and annotation.</title>
        <authorList>
            <consortium name="The Broad Institute Genomics Platform"/>
            <consortium name="The Broad Institute Genome Sequencing Center for Infectious Disease"/>
            <person name="Wu L."/>
            <person name="Ma J."/>
        </authorList>
    </citation>
    <scope>NUCLEOTIDE SEQUENCE [LARGE SCALE GENOMIC DNA]</scope>
    <source>
        <strain evidence="7">JCM 16343</strain>
    </source>
</reference>
<dbReference type="RefSeq" id="WP_201503704.1">
    <property type="nucleotide sequence ID" value="NZ_BAAAFR010000001.1"/>
</dbReference>
<evidence type="ECO:0000256" key="2">
    <source>
        <dbReference type="ARBA" id="ARBA00021975"/>
    </source>
</evidence>
<dbReference type="SMART" id="SM01340">
    <property type="entry name" value="DNA_mis_repair"/>
    <property type="match status" value="1"/>
</dbReference>
<gene>
    <name evidence="6" type="ORF">GCM10009129_08170</name>
</gene>
<keyword evidence="3" id="KW-0227">DNA damage</keyword>
<comment type="caution">
    <text evidence="6">The sequence shown here is derived from an EMBL/GenBank/DDBJ whole genome shotgun (WGS) entry which is preliminary data.</text>
</comment>
<keyword evidence="7" id="KW-1185">Reference proteome</keyword>
<comment type="similarity">
    <text evidence="1">Belongs to the DNA mismatch repair MutL/HexB family.</text>
</comment>
<dbReference type="InterPro" id="IPR020568">
    <property type="entry name" value="Ribosomal_Su5_D2-typ_SF"/>
</dbReference>
<dbReference type="InterPro" id="IPR002099">
    <property type="entry name" value="MutL/Mlh/PMS"/>
</dbReference>
<proteinExistence type="inferred from homology"/>
<dbReference type="EMBL" id="BAAAFR010000001">
    <property type="protein sequence ID" value="GAA0313232.1"/>
    <property type="molecule type" value="Genomic_DNA"/>
</dbReference>
<dbReference type="InterPro" id="IPR036890">
    <property type="entry name" value="HATPase_C_sf"/>
</dbReference>
<dbReference type="SUPFAM" id="SSF55874">
    <property type="entry name" value="ATPase domain of HSP90 chaperone/DNA topoisomerase II/histidine kinase"/>
    <property type="match status" value="1"/>
</dbReference>
<feature type="domain" description="DNA mismatch repair protein S5" evidence="5">
    <location>
        <begin position="225"/>
        <end position="354"/>
    </location>
</feature>
<dbReference type="NCBIfam" id="TIGR00585">
    <property type="entry name" value="mutl"/>
    <property type="match status" value="1"/>
</dbReference>
<dbReference type="SUPFAM" id="SSF54211">
    <property type="entry name" value="Ribosomal protein S5 domain 2-like"/>
    <property type="match status" value="1"/>
</dbReference>
<dbReference type="PANTHER" id="PTHR10073">
    <property type="entry name" value="DNA MISMATCH REPAIR PROTEIN MLH, PMS, MUTL"/>
    <property type="match status" value="1"/>
</dbReference>
<dbReference type="InterPro" id="IPR038973">
    <property type="entry name" value="MutL/Mlh/Pms-like"/>
</dbReference>
<accession>A0ABP3FEJ5</accession>